<evidence type="ECO:0000256" key="7">
    <source>
        <dbReference type="RuleBase" id="RU363032"/>
    </source>
</evidence>
<dbReference type="PANTHER" id="PTHR30193">
    <property type="entry name" value="ABC TRANSPORTER PERMEASE PROTEIN"/>
    <property type="match status" value="1"/>
</dbReference>
<reference evidence="10" key="1">
    <citation type="journal article" date="2010" name="Stand. Genomic Sci.">
        <title>Complete genome sequence of 'Thermobaculum terrenum' type strain (YNP1).</title>
        <authorList>
            <person name="Kiss H."/>
            <person name="Cleland D."/>
            <person name="Lapidus A."/>
            <person name="Lucas S."/>
            <person name="Glavina Del Rio T."/>
            <person name="Nolan M."/>
            <person name="Tice H."/>
            <person name="Han C."/>
            <person name="Goodwin L."/>
            <person name="Pitluck S."/>
            <person name="Liolios K."/>
            <person name="Ivanova N."/>
            <person name="Mavromatis K."/>
            <person name="Ovchinnikova G."/>
            <person name="Pati A."/>
            <person name="Chen A."/>
            <person name="Palaniappan K."/>
            <person name="Land M."/>
            <person name="Hauser L."/>
            <person name="Chang Y."/>
            <person name="Jeffries C."/>
            <person name="Lu M."/>
            <person name="Brettin T."/>
            <person name="Detter J."/>
            <person name="Goker M."/>
            <person name="Tindall B."/>
            <person name="Beck B."/>
            <person name="McDermott T."/>
            <person name="Woyke T."/>
            <person name="Bristow J."/>
            <person name="Eisen J."/>
            <person name="Markowitz V."/>
            <person name="Hugenholtz P."/>
            <person name="Kyrpides N."/>
            <person name="Klenk H."/>
            <person name="Cheng J."/>
        </authorList>
    </citation>
    <scope>NUCLEOTIDE SEQUENCE [LARGE SCALE GENOMIC DNA]</scope>
    <source>
        <strain evidence="10">ATCC BAA-798 / YNP1</strain>
    </source>
</reference>
<keyword evidence="4 7" id="KW-0812">Transmembrane</keyword>
<feature type="transmembrane region" description="Helical" evidence="7">
    <location>
        <begin position="219"/>
        <end position="239"/>
    </location>
</feature>
<dbReference type="eggNOG" id="COG1175">
    <property type="taxonomic scope" value="Bacteria"/>
</dbReference>
<dbReference type="PROSITE" id="PS50928">
    <property type="entry name" value="ABC_TM1"/>
    <property type="match status" value="1"/>
</dbReference>
<evidence type="ECO:0000256" key="6">
    <source>
        <dbReference type="ARBA" id="ARBA00023136"/>
    </source>
</evidence>
<accession>D1CGQ7</accession>
<evidence type="ECO:0000256" key="2">
    <source>
        <dbReference type="ARBA" id="ARBA00022448"/>
    </source>
</evidence>
<feature type="transmembrane region" description="Helical" evidence="7">
    <location>
        <begin position="276"/>
        <end position="296"/>
    </location>
</feature>
<comment type="similarity">
    <text evidence="7">Belongs to the binding-protein-dependent transport system permease family.</text>
</comment>
<dbReference type="GO" id="GO:0055085">
    <property type="term" value="P:transmembrane transport"/>
    <property type="evidence" value="ECO:0007669"/>
    <property type="project" value="InterPro"/>
</dbReference>
<dbReference type="PANTHER" id="PTHR30193:SF37">
    <property type="entry name" value="INNER MEMBRANE ABC TRANSPORTER PERMEASE PROTEIN YCJO"/>
    <property type="match status" value="1"/>
</dbReference>
<evidence type="ECO:0000313" key="10">
    <source>
        <dbReference type="Proteomes" id="UP000000323"/>
    </source>
</evidence>
<feature type="domain" description="ABC transmembrane type-1" evidence="8">
    <location>
        <begin position="77"/>
        <end position="292"/>
    </location>
</feature>
<dbReference type="SUPFAM" id="SSF161098">
    <property type="entry name" value="MetI-like"/>
    <property type="match status" value="1"/>
</dbReference>
<evidence type="ECO:0000256" key="4">
    <source>
        <dbReference type="ARBA" id="ARBA00022692"/>
    </source>
</evidence>
<proteinExistence type="inferred from homology"/>
<organism evidence="9 10">
    <name type="scientific">Thermobaculum terrenum (strain ATCC BAA-798 / CCMEE 7001 / YNP1)</name>
    <dbReference type="NCBI Taxonomy" id="525904"/>
    <lineage>
        <taxon>Bacteria</taxon>
        <taxon>Bacillati</taxon>
        <taxon>Chloroflexota</taxon>
        <taxon>Chloroflexia</taxon>
        <taxon>Candidatus Thermobaculales</taxon>
        <taxon>Candidatus Thermobaculaceae</taxon>
        <taxon>Thermobaculum</taxon>
    </lineage>
</organism>
<evidence type="ECO:0000313" key="9">
    <source>
        <dbReference type="EMBL" id="ACZ42928.1"/>
    </source>
</evidence>
<keyword evidence="2 7" id="KW-0813">Transport</keyword>
<dbReference type="CDD" id="cd06261">
    <property type="entry name" value="TM_PBP2"/>
    <property type="match status" value="1"/>
</dbReference>
<dbReference type="RefSeq" id="WP_012875959.1">
    <property type="nucleotide sequence ID" value="NC_013526.1"/>
</dbReference>
<keyword evidence="6 7" id="KW-0472">Membrane</keyword>
<evidence type="ECO:0000256" key="5">
    <source>
        <dbReference type="ARBA" id="ARBA00022989"/>
    </source>
</evidence>
<dbReference type="EMBL" id="CP001826">
    <property type="protein sequence ID" value="ACZ42928.1"/>
    <property type="molecule type" value="Genomic_DNA"/>
</dbReference>
<dbReference type="HOGENOM" id="CLU_016047_0_2_0"/>
<keyword evidence="10" id="KW-1185">Reference proteome</keyword>
<sequence>MAATTYHTSWWRRNERKIAPYLFIAPFWILFLVFGLYPIVYSLYLSFFKGFGFEEKTFFGLGNYIHLFQDERYIKAVINTTYFAAGSVFILSPLALILALVVNSRLVPGQLKSFYKAMLFFPVITSAVVIAIIFARVLDQQYGLLNALLRWFGLGPYGWLTDPKFVMPSFIIMAIWTYLGINMLYWIAGLTGISRELYEAAYTDGANKWQAFWHITLPLLRPVTLFVVIQAIVGSYNLFAQPLLLTNGGPSDASLTITLYLYNQGFVYFNVGYASAIAYSMVVILLILSLLNIYLFRGYSTEA</sequence>
<keyword evidence="5 7" id="KW-1133">Transmembrane helix</keyword>
<comment type="subcellular location">
    <subcellularLocation>
        <location evidence="1 7">Cell membrane</location>
        <topology evidence="1 7">Multi-pass membrane protein</topology>
    </subcellularLocation>
</comment>
<dbReference type="KEGG" id="ttr:Tter_2024"/>
<feature type="transmembrane region" description="Helical" evidence="7">
    <location>
        <begin position="165"/>
        <end position="188"/>
    </location>
</feature>
<gene>
    <name evidence="9" type="ordered locus">Tter_2024</name>
</gene>
<dbReference type="Pfam" id="PF00528">
    <property type="entry name" value="BPD_transp_1"/>
    <property type="match status" value="1"/>
</dbReference>
<dbReference type="InterPro" id="IPR051393">
    <property type="entry name" value="ABC_transporter_permease"/>
</dbReference>
<dbReference type="InterPro" id="IPR035906">
    <property type="entry name" value="MetI-like_sf"/>
</dbReference>
<feature type="transmembrane region" description="Helical" evidence="7">
    <location>
        <begin position="21"/>
        <end position="44"/>
    </location>
</feature>
<evidence type="ECO:0000259" key="8">
    <source>
        <dbReference type="PROSITE" id="PS50928"/>
    </source>
</evidence>
<protein>
    <submittedName>
        <fullName evidence="9">Binding-protein-dependent transport systems inner membrane component</fullName>
    </submittedName>
</protein>
<dbReference type="GO" id="GO:0005886">
    <property type="term" value="C:plasma membrane"/>
    <property type="evidence" value="ECO:0007669"/>
    <property type="project" value="UniProtKB-SubCell"/>
</dbReference>
<name>D1CGQ7_THET1</name>
<feature type="transmembrane region" description="Helical" evidence="7">
    <location>
        <begin position="114"/>
        <end position="138"/>
    </location>
</feature>
<dbReference type="Proteomes" id="UP000000323">
    <property type="component" value="Chromosome 2"/>
</dbReference>
<dbReference type="AlphaFoldDB" id="D1CGQ7"/>
<feature type="transmembrane region" description="Helical" evidence="7">
    <location>
        <begin position="82"/>
        <end position="102"/>
    </location>
</feature>
<dbReference type="Gene3D" id="1.10.3720.10">
    <property type="entry name" value="MetI-like"/>
    <property type="match status" value="1"/>
</dbReference>
<keyword evidence="3" id="KW-1003">Cell membrane</keyword>
<evidence type="ECO:0000256" key="1">
    <source>
        <dbReference type="ARBA" id="ARBA00004651"/>
    </source>
</evidence>
<dbReference type="InterPro" id="IPR000515">
    <property type="entry name" value="MetI-like"/>
</dbReference>
<dbReference type="STRING" id="525904.Tter_2024"/>
<evidence type="ECO:0000256" key="3">
    <source>
        <dbReference type="ARBA" id="ARBA00022475"/>
    </source>
</evidence>
<dbReference type="OrthoDB" id="3210259at2"/>